<reference evidence="1 2" key="1">
    <citation type="journal article" date="2014" name="PLoS Genet.">
        <title>Phylogenetically driven sequencing of extremely halophilic archaea reveals strategies for static and dynamic osmo-response.</title>
        <authorList>
            <person name="Becker E.A."/>
            <person name="Seitzer P.M."/>
            <person name="Tritt A."/>
            <person name="Larsen D."/>
            <person name="Krusor M."/>
            <person name="Yao A.I."/>
            <person name="Wu D."/>
            <person name="Madern D."/>
            <person name="Eisen J.A."/>
            <person name="Darling A.E."/>
            <person name="Facciotti M.T."/>
        </authorList>
    </citation>
    <scope>NUCLEOTIDE SEQUENCE [LARGE SCALE GENOMIC DNA]</scope>
    <source>
        <strain evidence="1 2">JCM 10990</strain>
    </source>
</reference>
<proteinExistence type="predicted"/>
<accession>M0ADR2</accession>
<evidence type="ECO:0000313" key="1">
    <source>
        <dbReference type="EMBL" id="ELY96905.1"/>
    </source>
</evidence>
<sequence length="95" mass="11290">MPGWRVVYMMDQTGENRQAWYFLTEEAVEEIDQQREKFVEYMDSEVVIEKCRVKEGALHGLSQSDAKDLADRFADVVWDTDNWEKYAPRDVFEMS</sequence>
<comment type="caution">
    <text evidence="1">The sequence shown here is derived from an EMBL/GenBank/DDBJ whole genome shotgun (WGS) entry which is preliminary data.</text>
</comment>
<dbReference type="Proteomes" id="UP000011693">
    <property type="component" value="Unassembled WGS sequence"/>
</dbReference>
<gene>
    <name evidence="1" type="ORF">C482_14694</name>
</gene>
<protein>
    <submittedName>
        <fullName evidence="1">Uncharacterized protein</fullName>
    </submittedName>
</protein>
<evidence type="ECO:0000313" key="2">
    <source>
        <dbReference type="Proteomes" id="UP000011693"/>
    </source>
</evidence>
<organism evidence="1 2">
    <name type="scientific">Natrialba chahannaoensis JCM 10990</name>
    <dbReference type="NCBI Taxonomy" id="1227492"/>
    <lineage>
        <taxon>Archaea</taxon>
        <taxon>Methanobacteriati</taxon>
        <taxon>Methanobacteriota</taxon>
        <taxon>Stenosarchaea group</taxon>
        <taxon>Halobacteria</taxon>
        <taxon>Halobacteriales</taxon>
        <taxon>Natrialbaceae</taxon>
        <taxon>Natrialba</taxon>
    </lineage>
</organism>
<name>M0ADR2_9EURY</name>
<keyword evidence="2" id="KW-1185">Reference proteome</keyword>
<dbReference type="EMBL" id="AOIN01000079">
    <property type="protein sequence ID" value="ELY96905.1"/>
    <property type="molecule type" value="Genomic_DNA"/>
</dbReference>
<dbReference type="AlphaFoldDB" id="M0ADR2"/>